<reference evidence="2" key="1">
    <citation type="submission" date="2023-03" db="EMBL/GenBank/DDBJ databases">
        <authorList>
            <person name="Steffen K."/>
            <person name="Cardenas P."/>
        </authorList>
    </citation>
    <scope>NUCLEOTIDE SEQUENCE</scope>
</reference>
<gene>
    <name evidence="2" type="ORF">GBAR_LOCUS31548</name>
</gene>
<dbReference type="PANTHER" id="PTHR35263">
    <property type="entry name" value="TESTIS-EXPRESSED PROTEIN 49"/>
    <property type="match status" value="1"/>
</dbReference>
<sequence>TTIFVYVWCAPIGTFPKLRYVVLQLDPHGRPGPVQDCFVHQQRRKRRWNGKGRRTELSVRSKPSKLMSNSSSITPVSLQTNEPGETSVVQQDESTTGPSHVQTMYLPSETGETGRDWHRGSHVRYTELLRKHQRQPQGPTELYQHPLTTSSEYGWWLKDGSPHREQWAQSERHVYVNSEMTRFVDDMSLTNKEFSLY</sequence>
<protein>
    <submittedName>
        <fullName evidence="2">Testis-expressed protein 49</fullName>
    </submittedName>
</protein>
<comment type="caution">
    <text evidence="2">The sequence shown here is derived from an EMBL/GenBank/DDBJ whole genome shotgun (WGS) entry which is preliminary data.</text>
</comment>
<evidence type="ECO:0000256" key="1">
    <source>
        <dbReference type="SAM" id="MobiDB-lite"/>
    </source>
</evidence>
<proteinExistence type="predicted"/>
<dbReference type="Pfam" id="PF22593">
    <property type="entry name" value="SPMIP11"/>
    <property type="match status" value="1"/>
</dbReference>
<dbReference type="EMBL" id="CASHTH010004484">
    <property type="protein sequence ID" value="CAI8057970.1"/>
    <property type="molecule type" value="Genomic_DNA"/>
</dbReference>
<organism evidence="2 3">
    <name type="scientific">Geodia barretti</name>
    <name type="common">Barrett's horny sponge</name>
    <dbReference type="NCBI Taxonomy" id="519541"/>
    <lineage>
        <taxon>Eukaryota</taxon>
        <taxon>Metazoa</taxon>
        <taxon>Porifera</taxon>
        <taxon>Demospongiae</taxon>
        <taxon>Heteroscleromorpha</taxon>
        <taxon>Tetractinellida</taxon>
        <taxon>Astrophorina</taxon>
        <taxon>Geodiidae</taxon>
        <taxon>Geodia</taxon>
    </lineage>
</organism>
<accession>A0AA35XMI5</accession>
<evidence type="ECO:0000313" key="3">
    <source>
        <dbReference type="Proteomes" id="UP001174909"/>
    </source>
</evidence>
<dbReference type="InterPro" id="IPR038775">
    <property type="entry name" value="SPMIP11"/>
</dbReference>
<feature type="region of interest" description="Disordered" evidence="1">
    <location>
        <begin position="44"/>
        <end position="102"/>
    </location>
</feature>
<dbReference type="Proteomes" id="UP001174909">
    <property type="component" value="Unassembled WGS sequence"/>
</dbReference>
<name>A0AA35XMI5_GEOBA</name>
<keyword evidence="3" id="KW-1185">Reference proteome</keyword>
<feature type="compositionally biased region" description="Polar residues" evidence="1">
    <location>
        <begin position="73"/>
        <end position="102"/>
    </location>
</feature>
<feature type="non-terminal residue" evidence="2">
    <location>
        <position position="1"/>
    </location>
</feature>
<dbReference type="PANTHER" id="PTHR35263:SF1">
    <property type="entry name" value="TESTIS-EXPRESSED PROTEIN 49"/>
    <property type="match status" value="1"/>
</dbReference>
<dbReference type="AlphaFoldDB" id="A0AA35XMI5"/>
<evidence type="ECO:0000313" key="2">
    <source>
        <dbReference type="EMBL" id="CAI8057970.1"/>
    </source>
</evidence>